<proteinExistence type="predicted"/>
<dbReference type="InParanoid" id="K1Q8C9"/>
<gene>
    <name evidence="1" type="ORF">CGI_10008484</name>
</gene>
<evidence type="ECO:0000313" key="1">
    <source>
        <dbReference type="EMBL" id="EKC25125.1"/>
    </source>
</evidence>
<sequence>MSSKLYALIEWEDQYLSIICVDTICQPRKEITEYKAGEYIKAKFKGSIYRAIIAEISRKYSLPKMAAGNIVIFYYPSPLSK</sequence>
<dbReference type="AlphaFoldDB" id="K1Q8C9"/>
<accession>K1Q8C9</accession>
<organism evidence="1">
    <name type="scientific">Magallana gigas</name>
    <name type="common">Pacific oyster</name>
    <name type="synonym">Crassostrea gigas</name>
    <dbReference type="NCBI Taxonomy" id="29159"/>
    <lineage>
        <taxon>Eukaryota</taxon>
        <taxon>Metazoa</taxon>
        <taxon>Spiralia</taxon>
        <taxon>Lophotrochozoa</taxon>
        <taxon>Mollusca</taxon>
        <taxon>Bivalvia</taxon>
        <taxon>Autobranchia</taxon>
        <taxon>Pteriomorphia</taxon>
        <taxon>Ostreida</taxon>
        <taxon>Ostreoidea</taxon>
        <taxon>Ostreidae</taxon>
        <taxon>Magallana</taxon>
    </lineage>
</organism>
<dbReference type="EMBL" id="JH819038">
    <property type="protein sequence ID" value="EKC25125.1"/>
    <property type="molecule type" value="Genomic_DNA"/>
</dbReference>
<reference evidence="1" key="1">
    <citation type="journal article" date="2012" name="Nature">
        <title>The oyster genome reveals stress adaptation and complexity of shell formation.</title>
        <authorList>
            <person name="Zhang G."/>
            <person name="Fang X."/>
            <person name="Guo X."/>
            <person name="Li L."/>
            <person name="Luo R."/>
            <person name="Xu F."/>
            <person name="Yang P."/>
            <person name="Zhang L."/>
            <person name="Wang X."/>
            <person name="Qi H."/>
            <person name="Xiong Z."/>
            <person name="Que H."/>
            <person name="Xie Y."/>
            <person name="Holland P.W."/>
            <person name="Paps J."/>
            <person name="Zhu Y."/>
            <person name="Wu F."/>
            <person name="Chen Y."/>
            <person name="Wang J."/>
            <person name="Peng C."/>
            <person name="Meng J."/>
            <person name="Yang L."/>
            <person name="Liu J."/>
            <person name="Wen B."/>
            <person name="Zhang N."/>
            <person name="Huang Z."/>
            <person name="Zhu Q."/>
            <person name="Feng Y."/>
            <person name="Mount A."/>
            <person name="Hedgecock D."/>
            <person name="Xu Z."/>
            <person name="Liu Y."/>
            <person name="Domazet-Loso T."/>
            <person name="Du Y."/>
            <person name="Sun X."/>
            <person name="Zhang S."/>
            <person name="Liu B."/>
            <person name="Cheng P."/>
            <person name="Jiang X."/>
            <person name="Li J."/>
            <person name="Fan D."/>
            <person name="Wang W."/>
            <person name="Fu W."/>
            <person name="Wang T."/>
            <person name="Wang B."/>
            <person name="Zhang J."/>
            <person name="Peng Z."/>
            <person name="Li Y."/>
            <person name="Li N."/>
            <person name="Wang J."/>
            <person name="Chen M."/>
            <person name="He Y."/>
            <person name="Tan F."/>
            <person name="Song X."/>
            <person name="Zheng Q."/>
            <person name="Huang R."/>
            <person name="Yang H."/>
            <person name="Du X."/>
            <person name="Chen L."/>
            <person name="Yang M."/>
            <person name="Gaffney P.M."/>
            <person name="Wang S."/>
            <person name="Luo L."/>
            <person name="She Z."/>
            <person name="Ming Y."/>
            <person name="Huang W."/>
            <person name="Zhang S."/>
            <person name="Huang B."/>
            <person name="Zhang Y."/>
            <person name="Qu T."/>
            <person name="Ni P."/>
            <person name="Miao G."/>
            <person name="Wang J."/>
            <person name="Wang Q."/>
            <person name="Steinberg C.E."/>
            <person name="Wang H."/>
            <person name="Li N."/>
            <person name="Qian L."/>
            <person name="Zhang G."/>
            <person name="Li Y."/>
            <person name="Yang H."/>
            <person name="Liu X."/>
            <person name="Wang J."/>
            <person name="Yin Y."/>
            <person name="Wang J."/>
        </authorList>
    </citation>
    <scope>NUCLEOTIDE SEQUENCE [LARGE SCALE GENOMIC DNA]</scope>
    <source>
        <strain evidence="1">05x7-T-G4-1.051#20</strain>
    </source>
</reference>
<name>K1Q8C9_MAGGI</name>
<dbReference type="HOGENOM" id="CLU_2576152_0_0_1"/>
<protein>
    <submittedName>
        <fullName evidence="1">Uncharacterized protein</fullName>
    </submittedName>
</protein>